<dbReference type="Proteomes" id="UP000026960">
    <property type="component" value="Chromosome 11"/>
</dbReference>
<keyword evidence="1" id="KW-1133">Transmembrane helix</keyword>
<evidence type="ECO:0000313" key="3">
    <source>
        <dbReference type="Proteomes" id="UP000026960"/>
    </source>
</evidence>
<dbReference type="PaxDb" id="65489-OBART11G03860.1"/>
<dbReference type="HOGENOM" id="CLU_1941302_0_0_1"/>
<feature type="transmembrane region" description="Helical" evidence="1">
    <location>
        <begin position="82"/>
        <end position="103"/>
    </location>
</feature>
<protein>
    <submittedName>
        <fullName evidence="2">Uncharacterized protein</fullName>
    </submittedName>
</protein>
<dbReference type="EnsemblPlants" id="OBART11G03860.1">
    <property type="protein sequence ID" value="OBART11G03860.1"/>
    <property type="gene ID" value="OBART11G03860"/>
</dbReference>
<reference evidence="2" key="2">
    <citation type="submission" date="2015-03" db="UniProtKB">
        <authorList>
            <consortium name="EnsemblPlants"/>
        </authorList>
    </citation>
    <scope>IDENTIFICATION</scope>
</reference>
<organism evidence="2">
    <name type="scientific">Oryza barthii</name>
    <dbReference type="NCBI Taxonomy" id="65489"/>
    <lineage>
        <taxon>Eukaryota</taxon>
        <taxon>Viridiplantae</taxon>
        <taxon>Streptophyta</taxon>
        <taxon>Embryophyta</taxon>
        <taxon>Tracheophyta</taxon>
        <taxon>Spermatophyta</taxon>
        <taxon>Magnoliopsida</taxon>
        <taxon>Liliopsida</taxon>
        <taxon>Poales</taxon>
        <taxon>Poaceae</taxon>
        <taxon>BOP clade</taxon>
        <taxon>Oryzoideae</taxon>
        <taxon>Oryzeae</taxon>
        <taxon>Oryzinae</taxon>
        <taxon>Oryza</taxon>
    </lineage>
</organism>
<feature type="transmembrane region" description="Helical" evidence="1">
    <location>
        <begin position="58"/>
        <end position="76"/>
    </location>
</feature>
<evidence type="ECO:0000313" key="2">
    <source>
        <dbReference type="EnsemblPlants" id="OBART11G03860.1"/>
    </source>
</evidence>
<sequence length="130" mass="14150">MAWLAVDDQRGGGGDTVTVATVVCRSWLVVFVSFIWTGFVSVFLLHEALLSQVDTCNALAYSALHMLAVAFLIIFVSTIVGLLVLLLAPMAMAGLLGYCIAVYSQYKSLKGKFNVENPEQMMVDVTKLKI</sequence>
<keyword evidence="1" id="KW-0812">Transmembrane</keyword>
<feature type="transmembrane region" description="Helical" evidence="1">
    <location>
        <begin position="27"/>
        <end position="46"/>
    </location>
</feature>
<reference evidence="2" key="1">
    <citation type="journal article" date="2009" name="Rice">
        <title>De Novo Next Generation Sequencing of Plant Genomes.</title>
        <authorList>
            <person name="Rounsley S."/>
            <person name="Marri P.R."/>
            <person name="Yu Y."/>
            <person name="He R."/>
            <person name="Sisneros N."/>
            <person name="Goicoechea J.L."/>
            <person name="Lee S.J."/>
            <person name="Angelova A."/>
            <person name="Kudrna D."/>
            <person name="Luo M."/>
            <person name="Affourtit J."/>
            <person name="Desany B."/>
            <person name="Knight J."/>
            <person name="Niazi F."/>
            <person name="Egholm M."/>
            <person name="Wing R.A."/>
        </authorList>
    </citation>
    <scope>NUCLEOTIDE SEQUENCE [LARGE SCALE GENOMIC DNA]</scope>
    <source>
        <strain evidence="2">cv. IRGC 105608</strain>
    </source>
</reference>
<evidence type="ECO:0000256" key="1">
    <source>
        <dbReference type="SAM" id="Phobius"/>
    </source>
</evidence>
<accession>A0A0D3HII3</accession>
<keyword evidence="3" id="KW-1185">Reference proteome</keyword>
<name>A0A0D3HII3_9ORYZ</name>
<dbReference type="AlphaFoldDB" id="A0A0D3HII3"/>
<proteinExistence type="predicted"/>
<keyword evidence="1" id="KW-0472">Membrane</keyword>
<dbReference type="Gramene" id="OBART11G03860.1">
    <property type="protein sequence ID" value="OBART11G03860.1"/>
    <property type="gene ID" value="OBART11G03860"/>
</dbReference>